<dbReference type="PROSITE" id="PS50213">
    <property type="entry name" value="FAS1"/>
    <property type="match status" value="1"/>
</dbReference>
<dbReference type="InterPro" id="IPR000782">
    <property type="entry name" value="FAS1_domain"/>
</dbReference>
<dbReference type="PANTHER" id="PTHR10900">
    <property type="entry name" value="PERIOSTIN-RELATED"/>
    <property type="match status" value="1"/>
</dbReference>
<feature type="domain" description="FAS1" evidence="3">
    <location>
        <begin position="93"/>
        <end position="230"/>
    </location>
</feature>
<organism evidence="4 5">
    <name type="scientific">Hymenobacter ruricola</name>
    <dbReference type="NCBI Taxonomy" id="2791023"/>
    <lineage>
        <taxon>Bacteria</taxon>
        <taxon>Pseudomonadati</taxon>
        <taxon>Bacteroidota</taxon>
        <taxon>Cytophagia</taxon>
        <taxon>Cytophagales</taxon>
        <taxon>Hymenobacteraceae</taxon>
        <taxon>Hymenobacter</taxon>
    </lineage>
</organism>
<comment type="caution">
    <text evidence="4">The sequence shown here is derived from an EMBL/GenBank/DDBJ whole genome shotgun (WGS) entry which is preliminary data.</text>
</comment>
<feature type="compositionally biased region" description="Basic and acidic residues" evidence="1">
    <location>
        <begin position="46"/>
        <end position="66"/>
    </location>
</feature>
<feature type="chain" id="PRO_5045405384" evidence="2">
    <location>
        <begin position="23"/>
        <end position="234"/>
    </location>
</feature>
<evidence type="ECO:0000256" key="1">
    <source>
        <dbReference type="SAM" id="MobiDB-lite"/>
    </source>
</evidence>
<dbReference type="InterPro" id="IPR036378">
    <property type="entry name" value="FAS1_dom_sf"/>
</dbReference>
<keyword evidence="2" id="KW-0732">Signal</keyword>
<feature type="signal peptide" evidence="2">
    <location>
        <begin position="1"/>
        <end position="22"/>
    </location>
</feature>
<evidence type="ECO:0000313" key="4">
    <source>
        <dbReference type="EMBL" id="MBF9222979.1"/>
    </source>
</evidence>
<dbReference type="Gene3D" id="2.30.180.10">
    <property type="entry name" value="FAS1 domain"/>
    <property type="match status" value="1"/>
</dbReference>
<dbReference type="Proteomes" id="UP000618931">
    <property type="component" value="Unassembled WGS sequence"/>
</dbReference>
<protein>
    <submittedName>
        <fullName evidence="4">Fasciclin domain-containing protein</fullName>
    </submittedName>
</protein>
<dbReference type="SUPFAM" id="SSF82153">
    <property type="entry name" value="FAS1 domain"/>
    <property type="match status" value="1"/>
</dbReference>
<proteinExistence type="predicted"/>
<dbReference type="SMART" id="SM00554">
    <property type="entry name" value="FAS1"/>
    <property type="match status" value="1"/>
</dbReference>
<evidence type="ECO:0000313" key="5">
    <source>
        <dbReference type="Proteomes" id="UP000618931"/>
    </source>
</evidence>
<dbReference type="InterPro" id="IPR050904">
    <property type="entry name" value="Adhesion/Biosynth-related"/>
</dbReference>
<reference evidence="4 5" key="1">
    <citation type="submission" date="2020-11" db="EMBL/GenBank/DDBJ databases">
        <authorList>
            <person name="Kim M.K."/>
        </authorList>
    </citation>
    <scope>NUCLEOTIDE SEQUENCE [LARGE SCALE GENOMIC DNA]</scope>
    <source>
        <strain evidence="4 5">BT662</strain>
    </source>
</reference>
<gene>
    <name evidence="4" type="ORF">I2H31_17880</name>
</gene>
<evidence type="ECO:0000259" key="3">
    <source>
        <dbReference type="PROSITE" id="PS50213"/>
    </source>
</evidence>
<feature type="compositionally biased region" description="Basic and acidic residues" evidence="1">
    <location>
        <begin position="27"/>
        <end position="36"/>
    </location>
</feature>
<dbReference type="EMBL" id="JADQDM010000011">
    <property type="protein sequence ID" value="MBF9222979.1"/>
    <property type="molecule type" value="Genomic_DNA"/>
</dbReference>
<dbReference type="PANTHER" id="PTHR10900:SF77">
    <property type="entry name" value="FI19380P1"/>
    <property type="match status" value="1"/>
</dbReference>
<accession>A0ABS0I7W1</accession>
<sequence>MNTKLLFAALTLSAALAAPAFAQNGKTKSDSEKTKTTADGMTTKTKMADDGKMKVKGKSDAGDKMKAKTMPRKGDAGASTAGVLVGGAMMTPDKDIVDNAVGSADHTTLVSAVKAAGLVETLKSAGPFTVFAPANSAFDKLPAGTVTTLVAPENKATLTKILTYHVVPGRLTADQLTNGQVLTTVEGEQLTVMKSGSSVMLKDAKGGMATVTIPNVISSNGVTHVIDTVLMPAK</sequence>
<dbReference type="Pfam" id="PF02469">
    <property type="entry name" value="Fasciclin"/>
    <property type="match status" value="1"/>
</dbReference>
<feature type="region of interest" description="Disordered" evidence="1">
    <location>
        <begin position="22"/>
        <end position="78"/>
    </location>
</feature>
<keyword evidence="5" id="KW-1185">Reference proteome</keyword>
<evidence type="ECO:0000256" key="2">
    <source>
        <dbReference type="SAM" id="SignalP"/>
    </source>
</evidence>
<name>A0ABS0I7W1_9BACT</name>